<dbReference type="GO" id="GO:0004674">
    <property type="term" value="F:protein serine/threonine kinase activity"/>
    <property type="evidence" value="ECO:0007669"/>
    <property type="project" value="UniProtKB-KW"/>
</dbReference>
<keyword evidence="4" id="KW-0547">Nucleotide-binding</keyword>
<dbReference type="SUPFAM" id="SSF56112">
    <property type="entry name" value="Protein kinase-like (PK-like)"/>
    <property type="match status" value="1"/>
</dbReference>
<evidence type="ECO:0000256" key="12">
    <source>
        <dbReference type="ARBA" id="ARBA00051693"/>
    </source>
</evidence>
<dbReference type="PROSITE" id="PS00108">
    <property type="entry name" value="PROTEIN_KINASE_ST"/>
    <property type="match status" value="1"/>
</dbReference>
<feature type="compositionally biased region" description="Polar residues" evidence="13">
    <location>
        <begin position="736"/>
        <end position="754"/>
    </location>
</feature>
<gene>
    <name evidence="15" type="ORF">ALC53_12090</name>
</gene>
<dbReference type="Gene3D" id="1.10.510.10">
    <property type="entry name" value="Transferase(Phosphotransferase) domain 1"/>
    <property type="match status" value="1"/>
</dbReference>
<protein>
    <recommendedName>
        <fullName evidence="9">mitogen-activated protein kinase kinase</fullName>
        <ecNumber evidence="9">2.7.12.2</ecNumber>
    </recommendedName>
</protein>
<keyword evidence="16" id="KW-1185">Reference proteome</keyword>
<dbReference type="GO" id="GO:0043068">
    <property type="term" value="P:positive regulation of programmed cell death"/>
    <property type="evidence" value="ECO:0007669"/>
    <property type="project" value="UniProtKB-ARBA"/>
</dbReference>
<comment type="catalytic activity">
    <reaction evidence="11">
        <text>L-threonyl-[protein] + ATP = O-phospho-L-threonyl-[protein] + ADP + H(+)</text>
        <dbReference type="Rhea" id="RHEA:46608"/>
        <dbReference type="Rhea" id="RHEA-COMP:11060"/>
        <dbReference type="Rhea" id="RHEA-COMP:11605"/>
        <dbReference type="ChEBI" id="CHEBI:15378"/>
        <dbReference type="ChEBI" id="CHEBI:30013"/>
        <dbReference type="ChEBI" id="CHEBI:30616"/>
        <dbReference type="ChEBI" id="CHEBI:61977"/>
        <dbReference type="ChEBI" id="CHEBI:456216"/>
        <dbReference type="EC" id="2.7.12.2"/>
    </reaction>
</comment>
<dbReference type="InterPro" id="IPR008271">
    <property type="entry name" value="Ser/Thr_kinase_AS"/>
</dbReference>
<reference evidence="15 16" key="1">
    <citation type="submission" date="2015-09" db="EMBL/GenBank/DDBJ databases">
        <title>Atta colombica WGS genome.</title>
        <authorList>
            <person name="Nygaard S."/>
            <person name="Hu H."/>
            <person name="Boomsma J."/>
            <person name="Zhang G."/>
        </authorList>
    </citation>
    <scope>NUCLEOTIDE SEQUENCE [LARGE SCALE GENOMIC DNA]</scope>
    <source>
        <strain evidence="15">Treedump-2</strain>
        <tissue evidence="15">Whole body</tissue>
    </source>
</reference>
<comment type="similarity">
    <text evidence="8">Belongs to the protein kinase superfamily. STE Ser/Thr protein kinase family. MAP kinase kinase subfamily.</text>
</comment>
<evidence type="ECO:0000313" key="15">
    <source>
        <dbReference type="EMBL" id="KYM77461.1"/>
    </source>
</evidence>
<feature type="compositionally biased region" description="Basic and acidic residues" evidence="13">
    <location>
        <begin position="613"/>
        <end position="626"/>
    </location>
</feature>
<dbReference type="EMBL" id="KQ976698">
    <property type="protein sequence ID" value="KYM77461.1"/>
    <property type="molecule type" value="Genomic_DNA"/>
</dbReference>
<keyword evidence="2" id="KW-0597">Phosphoprotein</keyword>
<keyword evidence="5 15" id="KW-0418">Kinase</keyword>
<accession>A0A195AZ30</accession>
<keyword evidence="3" id="KW-0808">Transferase</keyword>
<evidence type="ECO:0000256" key="8">
    <source>
        <dbReference type="ARBA" id="ARBA00038035"/>
    </source>
</evidence>
<comment type="catalytic activity">
    <reaction evidence="10">
        <text>L-seryl-[protein] + ATP = O-phospho-L-seryl-[protein] + ADP + H(+)</text>
        <dbReference type="Rhea" id="RHEA:17989"/>
        <dbReference type="Rhea" id="RHEA-COMP:9863"/>
        <dbReference type="Rhea" id="RHEA-COMP:11604"/>
        <dbReference type="ChEBI" id="CHEBI:15378"/>
        <dbReference type="ChEBI" id="CHEBI:29999"/>
        <dbReference type="ChEBI" id="CHEBI:30616"/>
        <dbReference type="ChEBI" id="CHEBI:83421"/>
        <dbReference type="ChEBI" id="CHEBI:456216"/>
        <dbReference type="EC" id="2.7.12.2"/>
    </reaction>
</comment>
<feature type="compositionally biased region" description="Low complexity" evidence="13">
    <location>
        <begin position="67"/>
        <end position="86"/>
    </location>
</feature>
<dbReference type="Gene3D" id="3.30.200.20">
    <property type="entry name" value="Phosphorylase Kinase, domain 1"/>
    <property type="match status" value="1"/>
</dbReference>
<feature type="region of interest" description="Disordered" evidence="13">
    <location>
        <begin position="692"/>
        <end position="722"/>
    </location>
</feature>
<comment type="catalytic activity">
    <reaction evidence="12">
        <text>L-tyrosyl-[protein] + ATP = O-phospho-L-tyrosyl-[protein] + ADP + H(+)</text>
        <dbReference type="Rhea" id="RHEA:10596"/>
        <dbReference type="Rhea" id="RHEA-COMP:10136"/>
        <dbReference type="Rhea" id="RHEA-COMP:20101"/>
        <dbReference type="ChEBI" id="CHEBI:15378"/>
        <dbReference type="ChEBI" id="CHEBI:30616"/>
        <dbReference type="ChEBI" id="CHEBI:46858"/>
        <dbReference type="ChEBI" id="CHEBI:61978"/>
        <dbReference type="ChEBI" id="CHEBI:456216"/>
        <dbReference type="EC" id="2.7.12.2"/>
    </reaction>
</comment>
<dbReference type="InterPro" id="IPR000719">
    <property type="entry name" value="Prot_kinase_dom"/>
</dbReference>
<feature type="region of interest" description="Disordered" evidence="13">
    <location>
        <begin position="735"/>
        <end position="851"/>
    </location>
</feature>
<keyword evidence="7" id="KW-0829">Tyrosine-protein kinase</keyword>
<dbReference type="Proteomes" id="UP000078540">
    <property type="component" value="Unassembled WGS sequence"/>
</dbReference>
<dbReference type="EC" id="2.7.12.2" evidence="9"/>
<evidence type="ECO:0000256" key="3">
    <source>
        <dbReference type="ARBA" id="ARBA00022679"/>
    </source>
</evidence>
<dbReference type="PROSITE" id="PS50011">
    <property type="entry name" value="PROTEIN_KINASE_DOM"/>
    <property type="match status" value="1"/>
</dbReference>
<dbReference type="FunFam" id="1.10.510.10:FF:000432">
    <property type="entry name" value="mitogen-activated protein kinase kinase 3"/>
    <property type="match status" value="1"/>
</dbReference>
<feature type="compositionally biased region" description="Low complexity" evidence="13">
    <location>
        <begin position="577"/>
        <end position="587"/>
    </location>
</feature>
<evidence type="ECO:0000256" key="10">
    <source>
        <dbReference type="ARBA" id="ARBA00049014"/>
    </source>
</evidence>
<organism evidence="15 16">
    <name type="scientific">Atta colombica</name>
    <dbReference type="NCBI Taxonomy" id="520822"/>
    <lineage>
        <taxon>Eukaryota</taxon>
        <taxon>Metazoa</taxon>
        <taxon>Ecdysozoa</taxon>
        <taxon>Arthropoda</taxon>
        <taxon>Hexapoda</taxon>
        <taxon>Insecta</taxon>
        <taxon>Pterygota</taxon>
        <taxon>Neoptera</taxon>
        <taxon>Endopterygota</taxon>
        <taxon>Hymenoptera</taxon>
        <taxon>Apocrita</taxon>
        <taxon>Aculeata</taxon>
        <taxon>Formicoidea</taxon>
        <taxon>Formicidae</taxon>
        <taxon>Myrmicinae</taxon>
        <taxon>Atta</taxon>
    </lineage>
</organism>
<dbReference type="InterPro" id="IPR052468">
    <property type="entry name" value="Dual_spec_MAPK_kinase"/>
</dbReference>
<evidence type="ECO:0000313" key="16">
    <source>
        <dbReference type="Proteomes" id="UP000078540"/>
    </source>
</evidence>
<feature type="compositionally biased region" description="Polar residues" evidence="13">
    <location>
        <begin position="593"/>
        <end position="602"/>
    </location>
</feature>
<dbReference type="SMART" id="SM00220">
    <property type="entry name" value="S_TKc"/>
    <property type="match status" value="1"/>
</dbReference>
<name>A0A195AZ30_9HYME</name>
<dbReference type="STRING" id="520822.A0A195AZ30"/>
<dbReference type="GO" id="GO:0010508">
    <property type="term" value="P:positive regulation of autophagy"/>
    <property type="evidence" value="ECO:0007669"/>
    <property type="project" value="UniProtKB-ARBA"/>
</dbReference>
<evidence type="ECO:0000256" key="9">
    <source>
        <dbReference type="ARBA" id="ARBA00038999"/>
    </source>
</evidence>
<dbReference type="GO" id="GO:0006950">
    <property type="term" value="P:response to stress"/>
    <property type="evidence" value="ECO:0007669"/>
    <property type="project" value="UniProtKB-ARBA"/>
</dbReference>
<evidence type="ECO:0000256" key="5">
    <source>
        <dbReference type="ARBA" id="ARBA00022777"/>
    </source>
</evidence>
<evidence type="ECO:0000256" key="4">
    <source>
        <dbReference type="ARBA" id="ARBA00022741"/>
    </source>
</evidence>
<dbReference type="PANTHER" id="PTHR47238:SF2">
    <property type="entry name" value="DUAL SPECIFICITY MITOGEN-ACTIVATED PROTEIN KINASE KINASE HEMIPTEROUS"/>
    <property type="match status" value="1"/>
</dbReference>
<dbReference type="CDD" id="cd06618">
    <property type="entry name" value="PKc_MKK7"/>
    <property type="match status" value="1"/>
</dbReference>
<evidence type="ECO:0000256" key="13">
    <source>
        <dbReference type="SAM" id="MobiDB-lite"/>
    </source>
</evidence>
<dbReference type="InterPro" id="IPR011009">
    <property type="entry name" value="Kinase-like_dom_sf"/>
</dbReference>
<proteinExistence type="inferred from homology"/>
<evidence type="ECO:0000256" key="11">
    <source>
        <dbReference type="ARBA" id="ARBA00049299"/>
    </source>
</evidence>
<dbReference type="GO" id="GO:0004708">
    <property type="term" value="F:MAP kinase kinase activity"/>
    <property type="evidence" value="ECO:0007669"/>
    <property type="project" value="UniProtKB-EC"/>
</dbReference>
<keyword evidence="1" id="KW-0723">Serine/threonine-protein kinase</keyword>
<dbReference type="PANTHER" id="PTHR47238">
    <property type="entry name" value="MITOGEN-ACTIVATED PROTEIN KINASE KINASE 5"/>
    <property type="match status" value="1"/>
</dbReference>
<keyword evidence="6" id="KW-0067">ATP-binding</keyword>
<dbReference type="GO" id="GO:0016477">
    <property type="term" value="P:cell migration"/>
    <property type="evidence" value="ECO:0007669"/>
    <property type="project" value="UniProtKB-ARBA"/>
</dbReference>
<feature type="region of interest" description="Disordered" evidence="13">
    <location>
        <begin position="42"/>
        <end position="102"/>
    </location>
</feature>
<dbReference type="GO" id="GO:0004713">
    <property type="term" value="F:protein tyrosine kinase activity"/>
    <property type="evidence" value="ECO:0007669"/>
    <property type="project" value="UniProtKB-KW"/>
</dbReference>
<feature type="domain" description="Protein kinase" evidence="14">
    <location>
        <begin position="152"/>
        <end position="412"/>
    </location>
</feature>
<evidence type="ECO:0000256" key="6">
    <source>
        <dbReference type="ARBA" id="ARBA00022840"/>
    </source>
</evidence>
<evidence type="ECO:0000256" key="2">
    <source>
        <dbReference type="ARBA" id="ARBA00022553"/>
    </source>
</evidence>
<feature type="compositionally biased region" description="Basic and acidic residues" evidence="13">
    <location>
        <begin position="42"/>
        <end position="55"/>
    </location>
</feature>
<dbReference type="GO" id="GO:0005524">
    <property type="term" value="F:ATP binding"/>
    <property type="evidence" value="ECO:0007669"/>
    <property type="project" value="UniProtKB-KW"/>
</dbReference>
<sequence>MQKLSNIGRMTAVWRTRAEEARRASAMSSTLEKKIMNLEERLRAENESRERDRQVGSDVGPSIGLHSSSSSSSSTTVAAGSASSPAPRRPRQLVGDMGTPTRLRRQLDLPVSQITPPKMHDSEVELKLQEIMKMNGILNINGQRYQTDMKDLEHLGELGNGTCGHVVKMRHKPSGVIIAVKQMRRSGNAEENKRIIMDLDVVLKSHDCPYIVQCLGCFITESDVWICMELMATCLDKLLKRSRQAIPEDFLGKVTVATVKALSYLKEKHGVIHRDVKPSNILLDETGGVKLCDFGISGRLVDSKAKTRSAGCAAYMAPERIDPPDPTKPDYDIRADVWSLGITLVELATGVFPYRDCKTDFEVLSRVVQDDPPSLPVDALFSKEFRSFVSCCLTKNYKHRPKYHKLMEHAFIRKYDVLQDGETNSALTNSGCQWFGKVMRQLEPRLPGCQQQRISGHVSLKQTAQFRAQSEVPAFLRSNISSSFRESSNCGFLPFHQRSNSENGANYVPYSPYTLRRKEMARPFSPPISKDAADQPEPNLPPRPFSPYRQYEQNITRHDYNSSNRCSTTNGQGRQETMTTTTTTTTTRPFSPYRTQDSSLDSNGRPYSPYRSSRYEEQDDGNKADRWQGGVSRSLSPFTRDYSPWRRENVDPPGVIQPPPATYDNSGRYSPFLQRLAHPPSQQSAALQTYPPQTQNIYGSPMISRKRFPSEPPPQGSHGSTSPQLLISRFAHQLKQESPPSSLAMPSQQIVSSKESAKKRFASYVRLRLGSDRAPSPEPPPRLSRGESPLALRRNLIEQASPSFPRRYVSPSPPQPPPRRLSESNSVPGSPQHVRARLRYTPEPQRRPPPP</sequence>
<evidence type="ECO:0000259" key="14">
    <source>
        <dbReference type="PROSITE" id="PS50011"/>
    </source>
</evidence>
<dbReference type="FunFam" id="3.30.200.20:FF:000040">
    <property type="entry name" value="Dual specificity mitogen-activated protein kinase kinase"/>
    <property type="match status" value="1"/>
</dbReference>
<dbReference type="GO" id="GO:0005829">
    <property type="term" value="C:cytosol"/>
    <property type="evidence" value="ECO:0007669"/>
    <property type="project" value="UniProtKB-ARBA"/>
</dbReference>
<dbReference type="AlphaFoldDB" id="A0A195AZ30"/>
<dbReference type="GO" id="GO:0030707">
    <property type="term" value="P:follicle cell of egg chamber development"/>
    <property type="evidence" value="ECO:0007669"/>
    <property type="project" value="UniProtKB-ARBA"/>
</dbReference>
<evidence type="ECO:0000256" key="1">
    <source>
        <dbReference type="ARBA" id="ARBA00022527"/>
    </source>
</evidence>
<dbReference type="Pfam" id="PF00069">
    <property type="entry name" value="Pkinase"/>
    <property type="match status" value="1"/>
</dbReference>
<evidence type="ECO:0000256" key="7">
    <source>
        <dbReference type="ARBA" id="ARBA00023137"/>
    </source>
</evidence>
<feature type="region of interest" description="Disordered" evidence="13">
    <location>
        <begin position="524"/>
        <end position="673"/>
    </location>
</feature>
<dbReference type="GO" id="GO:0051239">
    <property type="term" value="P:regulation of multicellular organismal process"/>
    <property type="evidence" value="ECO:0007669"/>
    <property type="project" value="UniProtKB-ARBA"/>
</dbReference>
<feature type="compositionally biased region" description="Polar residues" evidence="13">
    <location>
        <begin position="561"/>
        <end position="576"/>
    </location>
</feature>